<organism evidence="3 4">
    <name type="scientific">Steccherinum ochraceum</name>
    <dbReference type="NCBI Taxonomy" id="92696"/>
    <lineage>
        <taxon>Eukaryota</taxon>
        <taxon>Fungi</taxon>
        <taxon>Dikarya</taxon>
        <taxon>Basidiomycota</taxon>
        <taxon>Agaricomycotina</taxon>
        <taxon>Agaricomycetes</taxon>
        <taxon>Polyporales</taxon>
        <taxon>Steccherinaceae</taxon>
        <taxon>Steccherinum</taxon>
    </lineage>
</organism>
<evidence type="ECO:0000313" key="4">
    <source>
        <dbReference type="Proteomes" id="UP000292702"/>
    </source>
</evidence>
<evidence type="ECO:0000259" key="2">
    <source>
        <dbReference type="Pfam" id="PF18803"/>
    </source>
</evidence>
<evidence type="ECO:0000313" key="3">
    <source>
        <dbReference type="EMBL" id="TCD60065.1"/>
    </source>
</evidence>
<name>A0A4R0R5G4_9APHY</name>
<feature type="region of interest" description="Disordered" evidence="1">
    <location>
        <begin position="301"/>
        <end position="390"/>
    </location>
</feature>
<comment type="caution">
    <text evidence="3">The sequence shown here is derived from an EMBL/GenBank/DDBJ whole genome shotgun (WGS) entry which is preliminary data.</text>
</comment>
<dbReference type="InterPro" id="IPR041457">
    <property type="entry name" value="CxC2_KDZ-assoc"/>
</dbReference>
<dbReference type="Proteomes" id="UP000292702">
    <property type="component" value="Unassembled WGS sequence"/>
</dbReference>
<dbReference type="PANTHER" id="PTHR33096">
    <property type="entry name" value="CXC2 DOMAIN-CONTAINING PROTEIN"/>
    <property type="match status" value="1"/>
</dbReference>
<feature type="compositionally biased region" description="Acidic residues" evidence="1">
    <location>
        <begin position="365"/>
        <end position="378"/>
    </location>
</feature>
<keyword evidence="4" id="KW-1185">Reference proteome</keyword>
<dbReference type="Pfam" id="PF18758">
    <property type="entry name" value="KDZ"/>
    <property type="match status" value="1"/>
</dbReference>
<proteinExistence type="predicted"/>
<protein>
    <recommendedName>
        <fullName evidence="2">CxC2-like cysteine cluster KDZ transposase-associated domain-containing protein</fullName>
    </recommendedName>
</protein>
<dbReference type="PANTHER" id="PTHR33096:SF1">
    <property type="entry name" value="CXC1-LIKE CYSTEINE CLUSTER ASSOCIATED WITH KDZ TRANSPOSASES DOMAIN-CONTAINING PROTEIN"/>
    <property type="match status" value="1"/>
</dbReference>
<reference evidence="3 4" key="1">
    <citation type="submission" date="2018-11" db="EMBL/GenBank/DDBJ databases">
        <title>Genome assembly of Steccherinum ochraceum LE-BIN_3174, the white-rot fungus of the Steccherinaceae family (The Residual Polyporoid clade, Polyporales, Basidiomycota).</title>
        <authorList>
            <person name="Fedorova T.V."/>
            <person name="Glazunova O.A."/>
            <person name="Landesman E.O."/>
            <person name="Moiseenko K.V."/>
            <person name="Psurtseva N.V."/>
            <person name="Savinova O.S."/>
            <person name="Shakhova N.V."/>
            <person name="Tyazhelova T.V."/>
            <person name="Vasina D.V."/>
        </authorList>
    </citation>
    <scope>NUCLEOTIDE SEQUENCE [LARGE SCALE GENOMIC DNA]</scope>
    <source>
        <strain evidence="3 4">LE-BIN_3174</strain>
    </source>
</reference>
<dbReference type="InterPro" id="IPR040521">
    <property type="entry name" value="KDZ"/>
</dbReference>
<dbReference type="STRING" id="92696.A0A4R0R5G4"/>
<dbReference type="Pfam" id="PF18803">
    <property type="entry name" value="CxC2"/>
    <property type="match status" value="1"/>
</dbReference>
<feature type="non-terminal residue" evidence="3">
    <location>
        <position position="998"/>
    </location>
</feature>
<dbReference type="AlphaFoldDB" id="A0A4R0R5G4"/>
<evidence type="ECO:0000256" key="1">
    <source>
        <dbReference type="SAM" id="MobiDB-lite"/>
    </source>
</evidence>
<dbReference type="EMBL" id="RWJN01000666">
    <property type="protein sequence ID" value="TCD60065.1"/>
    <property type="molecule type" value="Genomic_DNA"/>
</dbReference>
<gene>
    <name evidence="3" type="ORF">EIP91_010791</name>
</gene>
<dbReference type="OrthoDB" id="2750871at2759"/>
<feature type="domain" description="CxC2-like cysteine cluster KDZ transposase-associated" evidence="2">
    <location>
        <begin position="459"/>
        <end position="535"/>
    </location>
</feature>
<sequence length="998" mass="111969">MAEDAANLRRSVQTFMQTAFKAMLRTHGTSLPVRDARNRVTVDHQLLIDCGEKVGGGAVPPTLRRKALPLCTKLVEAFLNPVRMEGDADYLRNHVHPTAHGLKIPDPASESLKKYFPGVPGHPKRLASPATVVDCHGRILVWLVPNAFEKDQSELYDAAHCLEDWLDPPDDGSGSWRSHADHFGGYNDAKDVASGVMNFSPAWFQVGHEWSVTAKPYSSPIFRDHAYDSWRQGMRDTHLLLSGLLAVMHPHLADAAEALFDQVRHPGTENALSRWDLIFSAATMASSRKIVGRASKAALPTTSVTAKGTPSTLKLPKHGRGGTRMVKANPKKTHNAPAPSSDVHPSTSQPPPQTVDNDAFASDLPELDDVLVPDEPLDDQASIPDVEASQDDYGDFADLVNPLREQPAAAGGPTDDEWEDEVEFEVRDGDEASDGGEWTTEEVRFMGGNNPFHARRPLTTVVHTNGVHFIEVRYCKCLPQTPPDEQLLASGLYPASQLRPQTAFTLQVLDDGMLDKIICKTPTRNYFTKLRRHTTKAFPDLVSDRYRELLRGLRQWMWITQRMSSGSVYLHPPGTKIPEGAFAVECPTCPKPPINLPKDYKTDVNQWKYRPQASQDGNFKAEQVRYKADHSDDIRLSDGLGFMVGSEKYKAHLLETMKDLPEKSDCREHRAVNETHTHWISKPGSDKQTWTTRSHGQSMKHFAGDIKAFLVFYDVICQYFKKLKERLRAGTHLELDEQFVFEYALGQWHVHGHQRSCFSRFAPLFIPGAGWVDGEVIETLWSQLNEASGSLRAMGTAHRQETLDLLMSESNWRKLVAMPVTLLRKYEKAVVNVLESELLLAQLRGSELVMKNRSMWELQARYAQRMRGVDFRKSLDLMLCFDLAEEKADTRAHVLKRLVEKEAGQAVGQADWISEGIAIQEIQLGLIEESRKLGRSPTIEQETELLRKRNRLQTRINAFETQSQRHLGLDLDPTNVVSGCDDPVWDELDGDEVAGPQP</sequence>
<accession>A0A4R0R5G4</accession>
<feature type="compositionally biased region" description="Polar residues" evidence="1">
    <location>
        <begin position="301"/>
        <end position="312"/>
    </location>
</feature>